<reference evidence="9" key="1">
    <citation type="submission" date="2021-02" db="EMBL/GenBank/DDBJ databases">
        <authorList>
            <person name="Nowell W R."/>
        </authorList>
    </citation>
    <scope>NUCLEOTIDE SEQUENCE</scope>
</reference>
<organism evidence="9 13">
    <name type="scientific">Didymodactylos carnosus</name>
    <dbReference type="NCBI Taxonomy" id="1234261"/>
    <lineage>
        <taxon>Eukaryota</taxon>
        <taxon>Metazoa</taxon>
        <taxon>Spiralia</taxon>
        <taxon>Gnathifera</taxon>
        <taxon>Rotifera</taxon>
        <taxon>Eurotatoria</taxon>
        <taxon>Bdelloidea</taxon>
        <taxon>Philodinida</taxon>
        <taxon>Philodinidae</taxon>
        <taxon>Didymodactylos</taxon>
    </lineage>
</organism>
<dbReference type="CDD" id="cd00609">
    <property type="entry name" value="AAT_like"/>
    <property type="match status" value="1"/>
</dbReference>
<dbReference type="InterPro" id="IPR015421">
    <property type="entry name" value="PyrdxlP-dep_Trfase_major"/>
</dbReference>
<evidence type="ECO:0000256" key="5">
    <source>
        <dbReference type="ARBA" id="ARBA00022679"/>
    </source>
</evidence>
<evidence type="ECO:0000313" key="11">
    <source>
        <dbReference type="EMBL" id="CAF3736854.1"/>
    </source>
</evidence>
<dbReference type="PRINTS" id="PR00799">
    <property type="entry name" value="TRANSAMINASE"/>
</dbReference>
<comment type="cofactor">
    <cofactor evidence="1">
        <name>pyridoxal 5'-phosphate</name>
        <dbReference type="ChEBI" id="CHEBI:597326"/>
    </cofactor>
</comment>
<dbReference type="Gene3D" id="3.40.640.10">
    <property type="entry name" value="Type I PLP-dependent aspartate aminotransferase-like (Major domain)"/>
    <property type="match status" value="1"/>
</dbReference>
<keyword evidence="6" id="KW-0663">Pyridoxal phosphate</keyword>
<dbReference type="OrthoDB" id="6752799at2759"/>
<comment type="catalytic activity">
    <reaction evidence="7">
        <text>L-aspartate + 2-oxoglutarate = oxaloacetate + L-glutamate</text>
        <dbReference type="Rhea" id="RHEA:21824"/>
        <dbReference type="ChEBI" id="CHEBI:16452"/>
        <dbReference type="ChEBI" id="CHEBI:16810"/>
        <dbReference type="ChEBI" id="CHEBI:29985"/>
        <dbReference type="ChEBI" id="CHEBI:29991"/>
        <dbReference type="EC" id="2.6.1.1"/>
    </reaction>
</comment>
<dbReference type="EMBL" id="CAJNOQ010002513">
    <property type="protein sequence ID" value="CAF0962453.1"/>
    <property type="molecule type" value="Genomic_DNA"/>
</dbReference>
<evidence type="ECO:0000256" key="3">
    <source>
        <dbReference type="ARBA" id="ARBA00011738"/>
    </source>
</evidence>
<keyword evidence="13" id="KW-1185">Reference proteome</keyword>
<gene>
    <name evidence="9" type="ORF">GPM918_LOCUS11826</name>
    <name evidence="10" type="ORF">OVA965_LOCUS12802</name>
    <name evidence="11" type="ORF">SRO942_LOCUS11827</name>
    <name evidence="12" type="ORF">TMI583_LOCUS12805</name>
</gene>
<accession>A0A814DZ60</accession>
<dbReference type="InterPro" id="IPR004839">
    <property type="entry name" value="Aminotransferase_I/II_large"/>
</dbReference>
<dbReference type="EC" id="2.6.1.1" evidence="7"/>
<evidence type="ECO:0000313" key="10">
    <source>
        <dbReference type="EMBL" id="CAF0964974.1"/>
    </source>
</evidence>
<proteinExistence type="inferred from homology"/>
<dbReference type="Proteomes" id="UP000681722">
    <property type="component" value="Unassembled WGS sequence"/>
</dbReference>
<dbReference type="Proteomes" id="UP000682733">
    <property type="component" value="Unassembled WGS sequence"/>
</dbReference>
<dbReference type="AlphaFoldDB" id="A0A814DZ60"/>
<dbReference type="GO" id="GO:0005829">
    <property type="term" value="C:cytosol"/>
    <property type="evidence" value="ECO:0007669"/>
    <property type="project" value="TreeGrafter"/>
</dbReference>
<keyword evidence="4 7" id="KW-0032">Aminotransferase</keyword>
<dbReference type="GO" id="GO:0030170">
    <property type="term" value="F:pyridoxal phosphate binding"/>
    <property type="evidence" value="ECO:0007669"/>
    <property type="project" value="InterPro"/>
</dbReference>
<evidence type="ECO:0000313" key="9">
    <source>
        <dbReference type="EMBL" id="CAF0962453.1"/>
    </source>
</evidence>
<dbReference type="EMBL" id="CAJOBA010005225">
    <property type="protein sequence ID" value="CAF3736956.1"/>
    <property type="molecule type" value="Genomic_DNA"/>
</dbReference>
<dbReference type="InterPro" id="IPR004838">
    <property type="entry name" value="NHTrfase_class1_PyrdxlP-BS"/>
</dbReference>
<dbReference type="NCBIfam" id="NF006719">
    <property type="entry name" value="PRK09257.1"/>
    <property type="match status" value="1"/>
</dbReference>
<dbReference type="Gene3D" id="3.90.1150.10">
    <property type="entry name" value="Aspartate Aminotransferase, domain 1"/>
    <property type="match status" value="1"/>
</dbReference>
<dbReference type="EMBL" id="CAJOBC010002513">
    <property type="protein sequence ID" value="CAF3736854.1"/>
    <property type="molecule type" value="Genomic_DNA"/>
</dbReference>
<dbReference type="Proteomes" id="UP000663829">
    <property type="component" value="Unassembled WGS sequence"/>
</dbReference>
<dbReference type="Proteomes" id="UP000677228">
    <property type="component" value="Unassembled WGS sequence"/>
</dbReference>
<evidence type="ECO:0000256" key="1">
    <source>
        <dbReference type="ARBA" id="ARBA00001933"/>
    </source>
</evidence>
<name>A0A814DZ60_9BILA</name>
<dbReference type="PANTHER" id="PTHR11879">
    <property type="entry name" value="ASPARTATE AMINOTRANSFERASE"/>
    <property type="match status" value="1"/>
</dbReference>
<evidence type="ECO:0000256" key="7">
    <source>
        <dbReference type="RuleBase" id="RU000480"/>
    </source>
</evidence>
<feature type="domain" description="Aminotransferase class I/classII large" evidence="8">
    <location>
        <begin position="29"/>
        <end position="392"/>
    </location>
</feature>
<evidence type="ECO:0000259" key="8">
    <source>
        <dbReference type="Pfam" id="PF00155"/>
    </source>
</evidence>
<protein>
    <recommendedName>
        <fullName evidence="7">Aspartate aminotransferase</fullName>
        <ecNumber evidence="7">2.6.1.1</ecNumber>
    </recommendedName>
</protein>
<dbReference type="EMBL" id="CAJNOK010005220">
    <property type="protein sequence ID" value="CAF0964974.1"/>
    <property type="molecule type" value="Genomic_DNA"/>
</dbReference>
<dbReference type="InterPro" id="IPR000796">
    <property type="entry name" value="Asp_trans"/>
</dbReference>
<dbReference type="FunFam" id="3.90.1150.10:FF:000001">
    <property type="entry name" value="Aspartate aminotransferase"/>
    <property type="match status" value="1"/>
</dbReference>
<comment type="miscellaneous">
    <text evidence="7">In eukaryotes there are cytoplasmic, mitochondrial and chloroplastic isozymes.</text>
</comment>
<sequence length="409" mass="46509">MGRFDSISTDPPIDVFHLTELFENDGNPSKVNLGVGVFQDENGKTPTLPVVRSVEQSMAQDLTLDKNYLKSVGLDSFCQACLKLVLGEQSSSIIENRACSIQGLSGTGCLTIGLEFLYRNGYKIGYISSPTWSNHLSIMQAIGFDVKRYRYWNKEKLNLDIDGLLQDLQDAPENSVILLHACAHNPTGCDPTREQWQQISDVIKQRKLFPFFDFAYQGFSTGDLDQDAWPIRYFADHQKHELLVAQSFSKNFSLYNERVGHLTGVFSSRDIIPKFRSQLTTIIRRIYSNPPAHGAHIVATILCNPTLYSEWKNNVRTMFERIQSMRQLFYTKLKQLGTPGNWDHIITQHGMIAFTGLNPRQCQTLLQQHHIYLMSDGRINICAITQKNIDQISKSFYEVITTVADDPKL</sequence>
<keyword evidence="5 7" id="KW-0808">Transferase</keyword>
<dbReference type="GO" id="GO:0006532">
    <property type="term" value="P:aspartate biosynthetic process"/>
    <property type="evidence" value="ECO:0007669"/>
    <property type="project" value="TreeGrafter"/>
</dbReference>
<dbReference type="InterPro" id="IPR015424">
    <property type="entry name" value="PyrdxlP-dep_Trfase"/>
</dbReference>
<dbReference type="PROSITE" id="PS00105">
    <property type="entry name" value="AA_TRANSFER_CLASS_1"/>
    <property type="match status" value="1"/>
</dbReference>
<evidence type="ECO:0000256" key="6">
    <source>
        <dbReference type="ARBA" id="ARBA00022898"/>
    </source>
</evidence>
<comment type="similarity">
    <text evidence="2">Belongs to the class-I pyridoxal-phosphate-dependent aminotransferase family.</text>
</comment>
<evidence type="ECO:0000256" key="2">
    <source>
        <dbReference type="ARBA" id="ARBA00007441"/>
    </source>
</evidence>
<evidence type="ECO:0000313" key="12">
    <source>
        <dbReference type="EMBL" id="CAF3736956.1"/>
    </source>
</evidence>
<dbReference type="Pfam" id="PF00155">
    <property type="entry name" value="Aminotran_1_2"/>
    <property type="match status" value="1"/>
</dbReference>
<comment type="subunit">
    <text evidence="3 7">Homodimer.</text>
</comment>
<dbReference type="SUPFAM" id="SSF53383">
    <property type="entry name" value="PLP-dependent transferases"/>
    <property type="match status" value="1"/>
</dbReference>
<dbReference type="GO" id="GO:0004069">
    <property type="term" value="F:L-aspartate:2-oxoglutarate aminotransferase activity"/>
    <property type="evidence" value="ECO:0007669"/>
    <property type="project" value="UniProtKB-EC"/>
</dbReference>
<evidence type="ECO:0000256" key="4">
    <source>
        <dbReference type="ARBA" id="ARBA00022576"/>
    </source>
</evidence>
<dbReference type="InterPro" id="IPR015422">
    <property type="entry name" value="PyrdxlP-dep_Trfase_small"/>
</dbReference>
<dbReference type="FunFam" id="3.40.640.10:FF:000066">
    <property type="entry name" value="Aspartate aminotransferase"/>
    <property type="match status" value="1"/>
</dbReference>
<evidence type="ECO:0000313" key="13">
    <source>
        <dbReference type="Proteomes" id="UP000663829"/>
    </source>
</evidence>
<comment type="caution">
    <text evidence="9">The sequence shown here is derived from an EMBL/GenBank/DDBJ whole genome shotgun (WGS) entry which is preliminary data.</text>
</comment>
<dbReference type="PANTHER" id="PTHR11879:SF55">
    <property type="entry name" value="GLUTAMATE OXALOACETATE TRANSAMINASE 1, ISOFORM B"/>
    <property type="match status" value="1"/>
</dbReference>